<comment type="caution">
    <text evidence="1">The sequence shown here is derived from an EMBL/GenBank/DDBJ whole genome shotgun (WGS) entry which is preliminary data.</text>
</comment>
<gene>
    <name evidence="1" type="ORF">GOP47_0010553</name>
</gene>
<dbReference type="EMBL" id="JABFUD020000010">
    <property type="protein sequence ID" value="KAI5074592.1"/>
    <property type="molecule type" value="Genomic_DNA"/>
</dbReference>
<dbReference type="Proteomes" id="UP000886520">
    <property type="component" value="Chromosome 10"/>
</dbReference>
<name>A0A9D4UW89_ADICA</name>
<proteinExistence type="predicted"/>
<dbReference type="AlphaFoldDB" id="A0A9D4UW89"/>
<evidence type="ECO:0000313" key="1">
    <source>
        <dbReference type="EMBL" id="KAI5074592.1"/>
    </source>
</evidence>
<reference evidence="1" key="1">
    <citation type="submission" date="2021-01" db="EMBL/GenBank/DDBJ databases">
        <title>Adiantum capillus-veneris genome.</title>
        <authorList>
            <person name="Fang Y."/>
            <person name="Liao Q."/>
        </authorList>
    </citation>
    <scope>NUCLEOTIDE SEQUENCE</scope>
    <source>
        <strain evidence="1">H3</strain>
        <tissue evidence="1">Leaf</tissue>
    </source>
</reference>
<sequence length="83" mass="9293">MQLVQFCCMAVFSRVRMPKCFSLHAQLLRAHRFQLAQLEAHSTAIPEHGGLLLQRPQVGCELPLLIARPGPPVYQLNSTNLLS</sequence>
<evidence type="ECO:0000313" key="2">
    <source>
        <dbReference type="Proteomes" id="UP000886520"/>
    </source>
</evidence>
<accession>A0A9D4UW89</accession>
<protein>
    <submittedName>
        <fullName evidence="1">Uncharacterized protein</fullName>
    </submittedName>
</protein>
<organism evidence="1 2">
    <name type="scientific">Adiantum capillus-veneris</name>
    <name type="common">Maidenhair fern</name>
    <dbReference type="NCBI Taxonomy" id="13818"/>
    <lineage>
        <taxon>Eukaryota</taxon>
        <taxon>Viridiplantae</taxon>
        <taxon>Streptophyta</taxon>
        <taxon>Embryophyta</taxon>
        <taxon>Tracheophyta</taxon>
        <taxon>Polypodiopsida</taxon>
        <taxon>Polypodiidae</taxon>
        <taxon>Polypodiales</taxon>
        <taxon>Pteridineae</taxon>
        <taxon>Pteridaceae</taxon>
        <taxon>Vittarioideae</taxon>
        <taxon>Adiantum</taxon>
    </lineage>
</organism>
<keyword evidence="2" id="KW-1185">Reference proteome</keyword>